<evidence type="ECO:0000256" key="2">
    <source>
        <dbReference type="ARBA" id="ARBA00022679"/>
    </source>
</evidence>
<evidence type="ECO:0000256" key="3">
    <source>
        <dbReference type="SAM" id="MobiDB-lite"/>
    </source>
</evidence>
<dbReference type="InterPro" id="IPR001296">
    <property type="entry name" value="Glyco_trans_1"/>
</dbReference>
<evidence type="ECO:0000259" key="4">
    <source>
        <dbReference type="Pfam" id="PF00534"/>
    </source>
</evidence>
<dbReference type="Pfam" id="PF13439">
    <property type="entry name" value="Glyco_transf_4"/>
    <property type="match status" value="1"/>
</dbReference>
<keyword evidence="2 6" id="KW-0808">Transferase</keyword>
<gene>
    <name evidence="6" type="ORF">DFR70_102609</name>
</gene>
<accession>A0A318K7K9</accession>
<dbReference type="AlphaFoldDB" id="A0A318K7K9"/>
<evidence type="ECO:0000313" key="7">
    <source>
        <dbReference type="Proteomes" id="UP000247569"/>
    </source>
</evidence>
<evidence type="ECO:0000313" key="6">
    <source>
        <dbReference type="EMBL" id="PXX68923.1"/>
    </source>
</evidence>
<dbReference type="Pfam" id="PF00534">
    <property type="entry name" value="Glycos_transf_1"/>
    <property type="match status" value="1"/>
</dbReference>
<keyword evidence="7" id="KW-1185">Reference proteome</keyword>
<dbReference type="PANTHER" id="PTHR12526:SF635">
    <property type="entry name" value="GLYCOSYL TRANSFERASE GROUP 1"/>
    <property type="match status" value="1"/>
</dbReference>
<feature type="domain" description="Glycosyltransferase subfamily 4-like N-terminal" evidence="5">
    <location>
        <begin position="22"/>
        <end position="197"/>
    </location>
</feature>
<feature type="domain" description="Glycosyl transferase family 1" evidence="4">
    <location>
        <begin position="208"/>
        <end position="369"/>
    </location>
</feature>
<dbReference type="RefSeq" id="WP_110293424.1">
    <property type="nucleotide sequence ID" value="NZ_QJKF01000002.1"/>
</dbReference>
<sequence length="429" mass="46219">MKIAMVSEHANPLAALGGVDAGGQNVHVAELSAALCRQGHDVSVYTRREDAAAEPVTTTEQGYRVIGVPAGPPHPLPKDELLPHMGEFGAFLREQWRRERPEVVHAHFWMSGLAALSAARSTETPVVQTFHALGVVKRRHQGADDTSPADRIRLEQSIAQQTDRIIATCTDEVFELARMGVPRARTSVIPCGVDLEQFTPDGPTAAKTSTHRVISVGRLVPRKGFDIAITALADLPDTELVLIGGPDEGAVADDPEGSRLLALADELGVRDRLHMVGQVPRTHVPQLLRSADVVVCTPWYEPFGITPLEAMACGVPVVASAVGGLIDTVVDGVTGRLVTPQEPASLAAAVRELLDAPEVRQRYGRAGYDRVHARYSWDRVARDTLREYRRVTAAAAGRRAFDRAGGGELRTGSTPTDRGVRASGLTERR</sequence>
<dbReference type="SUPFAM" id="SSF53756">
    <property type="entry name" value="UDP-Glycosyltransferase/glycogen phosphorylase"/>
    <property type="match status" value="1"/>
</dbReference>
<proteinExistence type="predicted"/>
<comment type="caution">
    <text evidence="6">The sequence shown here is derived from an EMBL/GenBank/DDBJ whole genome shotgun (WGS) entry which is preliminary data.</text>
</comment>
<dbReference type="InterPro" id="IPR028098">
    <property type="entry name" value="Glyco_trans_4-like_N"/>
</dbReference>
<reference evidence="6 7" key="1">
    <citation type="submission" date="2018-05" db="EMBL/GenBank/DDBJ databases">
        <title>Genomic Encyclopedia of Type Strains, Phase IV (KMG-IV): sequencing the most valuable type-strain genomes for metagenomic binning, comparative biology and taxonomic classification.</title>
        <authorList>
            <person name="Goeker M."/>
        </authorList>
    </citation>
    <scope>NUCLEOTIDE SEQUENCE [LARGE SCALE GENOMIC DNA]</scope>
    <source>
        <strain evidence="6 7">DSM 44704</strain>
    </source>
</reference>
<dbReference type="EMBL" id="QJKF01000002">
    <property type="protein sequence ID" value="PXX68923.1"/>
    <property type="molecule type" value="Genomic_DNA"/>
</dbReference>
<organism evidence="6 7">
    <name type="scientific">Nocardia tenerifensis</name>
    <dbReference type="NCBI Taxonomy" id="228006"/>
    <lineage>
        <taxon>Bacteria</taxon>
        <taxon>Bacillati</taxon>
        <taxon>Actinomycetota</taxon>
        <taxon>Actinomycetes</taxon>
        <taxon>Mycobacteriales</taxon>
        <taxon>Nocardiaceae</taxon>
        <taxon>Nocardia</taxon>
    </lineage>
</organism>
<dbReference type="GO" id="GO:0016757">
    <property type="term" value="F:glycosyltransferase activity"/>
    <property type="evidence" value="ECO:0007669"/>
    <property type="project" value="UniProtKB-KW"/>
</dbReference>
<dbReference type="Gene3D" id="3.40.50.2000">
    <property type="entry name" value="Glycogen Phosphorylase B"/>
    <property type="match status" value="2"/>
</dbReference>
<dbReference type="PANTHER" id="PTHR12526">
    <property type="entry name" value="GLYCOSYLTRANSFERASE"/>
    <property type="match status" value="1"/>
</dbReference>
<name>A0A318K7K9_9NOCA</name>
<dbReference type="Proteomes" id="UP000247569">
    <property type="component" value="Unassembled WGS sequence"/>
</dbReference>
<dbReference type="OrthoDB" id="9810929at2"/>
<protein>
    <submittedName>
        <fullName evidence="6">Glycosyltransferase involved in cell wall biosynthesis</fullName>
    </submittedName>
</protein>
<evidence type="ECO:0000259" key="5">
    <source>
        <dbReference type="Pfam" id="PF13439"/>
    </source>
</evidence>
<evidence type="ECO:0000256" key="1">
    <source>
        <dbReference type="ARBA" id="ARBA00022676"/>
    </source>
</evidence>
<keyword evidence="1" id="KW-0328">Glycosyltransferase</keyword>
<feature type="region of interest" description="Disordered" evidence="3">
    <location>
        <begin position="404"/>
        <end position="429"/>
    </location>
</feature>